<accession>A0AAV9UFT2</accession>
<dbReference type="InterPro" id="IPR040198">
    <property type="entry name" value="Fido_containing"/>
</dbReference>
<dbReference type="PANTHER" id="PTHR13504">
    <property type="entry name" value="FIDO DOMAIN-CONTAINING PROTEIN DDB_G0283145"/>
    <property type="match status" value="1"/>
</dbReference>
<proteinExistence type="predicted"/>
<feature type="domain" description="Fido" evidence="1">
    <location>
        <begin position="159"/>
        <end position="330"/>
    </location>
</feature>
<dbReference type="InterPro" id="IPR003812">
    <property type="entry name" value="Fido"/>
</dbReference>
<gene>
    <name evidence="2" type="ORF">TWF696_008838</name>
</gene>
<keyword evidence="3" id="KW-1185">Reference proteome</keyword>
<dbReference type="InterPro" id="IPR036597">
    <property type="entry name" value="Fido-like_dom_sf"/>
</dbReference>
<protein>
    <recommendedName>
        <fullName evidence="1">Fido domain-containing protein</fullName>
    </recommendedName>
</protein>
<dbReference type="Pfam" id="PF02661">
    <property type="entry name" value="Fic"/>
    <property type="match status" value="1"/>
</dbReference>
<dbReference type="PROSITE" id="PS51459">
    <property type="entry name" value="FIDO"/>
    <property type="match status" value="1"/>
</dbReference>
<name>A0AAV9UFT2_9PEZI</name>
<dbReference type="AlphaFoldDB" id="A0AAV9UFT2"/>
<dbReference type="Gene3D" id="1.10.3290.10">
    <property type="entry name" value="Fido-like domain"/>
    <property type="match status" value="1"/>
</dbReference>
<organism evidence="2 3">
    <name type="scientific">Orbilia brochopaga</name>
    <dbReference type="NCBI Taxonomy" id="3140254"/>
    <lineage>
        <taxon>Eukaryota</taxon>
        <taxon>Fungi</taxon>
        <taxon>Dikarya</taxon>
        <taxon>Ascomycota</taxon>
        <taxon>Pezizomycotina</taxon>
        <taxon>Orbiliomycetes</taxon>
        <taxon>Orbiliales</taxon>
        <taxon>Orbiliaceae</taxon>
        <taxon>Orbilia</taxon>
    </lineage>
</organism>
<evidence type="ECO:0000313" key="3">
    <source>
        <dbReference type="Proteomes" id="UP001375240"/>
    </source>
</evidence>
<dbReference type="SUPFAM" id="SSF140931">
    <property type="entry name" value="Fic-like"/>
    <property type="match status" value="1"/>
</dbReference>
<evidence type="ECO:0000313" key="2">
    <source>
        <dbReference type="EMBL" id="KAK6340512.1"/>
    </source>
</evidence>
<sequence length="404" mass="46257">MGTAHSKRASGTTKPTRTTKLPFSLRLVQHSYHKPIINVLKTKIAMDLATARKLHAQASPSRTGTSLQPCNYDSGALQKLADVMEREFSELICNSEALEDDTGTLDMPSTTALCRQVLATATGPIDVTSFKDQRRLRVVQHVVAFKCFFRRFCLNEEPLTDALIRRTHELMCKHTLWQPEGGQYRIHEIETSVLNSDWAKRRKVSSFPKASEVSSYMANLVKTFTMLSQRMLDTRGKRINPFELASWVFIQFANIRPFANGNGKMCRIIVNAVLYRYLGVVAQLGDDGKRGRIGYANIVRRSEEKYSEENGRVPSEERTSQWEIADVLYEKAGQCVTRMFARMDILDQARYREYTPQRQADESRKIGAQWHRIDSSEYIPLPLKDIPTEVDDEYSWDGLDIWET</sequence>
<dbReference type="EMBL" id="JAVHNQ010000008">
    <property type="protein sequence ID" value="KAK6340512.1"/>
    <property type="molecule type" value="Genomic_DNA"/>
</dbReference>
<dbReference type="Proteomes" id="UP001375240">
    <property type="component" value="Unassembled WGS sequence"/>
</dbReference>
<evidence type="ECO:0000259" key="1">
    <source>
        <dbReference type="PROSITE" id="PS51459"/>
    </source>
</evidence>
<dbReference type="PANTHER" id="PTHR13504:SF38">
    <property type="entry name" value="FIDO DOMAIN-CONTAINING PROTEIN"/>
    <property type="match status" value="1"/>
</dbReference>
<comment type="caution">
    <text evidence="2">The sequence shown here is derived from an EMBL/GenBank/DDBJ whole genome shotgun (WGS) entry which is preliminary data.</text>
</comment>
<reference evidence="2 3" key="1">
    <citation type="submission" date="2019-10" db="EMBL/GenBank/DDBJ databases">
        <authorList>
            <person name="Palmer J.M."/>
        </authorList>
    </citation>
    <scope>NUCLEOTIDE SEQUENCE [LARGE SCALE GENOMIC DNA]</scope>
    <source>
        <strain evidence="2 3">TWF696</strain>
    </source>
</reference>